<evidence type="ECO:0000313" key="2">
    <source>
        <dbReference type="EMBL" id="KZP20612.1"/>
    </source>
</evidence>
<name>A0A166J8W4_9AGAM</name>
<proteinExistence type="predicted"/>
<sequence>MIIDAQATQHRSTTTSSPHSASSPIPRLLFISQRVSGNTTFTSRGPPCGLAEDLDGAVEKRDGILW</sequence>
<feature type="region of interest" description="Disordered" evidence="1">
    <location>
        <begin position="1"/>
        <end position="24"/>
    </location>
</feature>
<feature type="compositionally biased region" description="Low complexity" evidence="1">
    <location>
        <begin position="12"/>
        <end position="24"/>
    </location>
</feature>
<protein>
    <submittedName>
        <fullName evidence="2">Uncharacterized protein</fullName>
    </submittedName>
</protein>
<gene>
    <name evidence="2" type="ORF">FIBSPDRAFT_861357</name>
</gene>
<reference evidence="2 3" key="1">
    <citation type="journal article" date="2016" name="Mol. Biol. Evol.">
        <title>Comparative Genomics of Early-Diverging Mushroom-Forming Fungi Provides Insights into the Origins of Lignocellulose Decay Capabilities.</title>
        <authorList>
            <person name="Nagy L.G."/>
            <person name="Riley R."/>
            <person name="Tritt A."/>
            <person name="Adam C."/>
            <person name="Daum C."/>
            <person name="Floudas D."/>
            <person name="Sun H."/>
            <person name="Yadav J.S."/>
            <person name="Pangilinan J."/>
            <person name="Larsson K.H."/>
            <person name="Matsuura K."/>
            <person name="Barry K."/>
            <person name="Labutti K."/>
            <person name="Kuo R."/>
            <person name="Ohm R.A."/>
            <person name="Bhattacharya S.S."/>
            <person name="Shirouzu T."/>
            <person name="Yoshinaga Y."/>
            <person name="Martin F.M."/>
            <person name="Grigoriev I.V."/>
            <person name="Hibbett D.S."/>
        </authorList>
    </citation>
    <scope>NUCLEOTIDE SEQUENCE [LARGE SCALE GENOMIC DNA]</scope>
    <source>
        <strain evidence="2 3">CBS 109695</strain>
    </source>
</reference>
<dbReference type="EMBL" id="KV417553">
    <property type="protein sequence ID" value="KZP20612.1"/>
    <property type="molecule type" value="Genomic_DNA"/>
</dbReference>
<evidence type="ECO:0000256" key="1">
    <source>
        <dbReference type="SAM" id="MobiDB-lite"/>
    </source>
</evidence>
<feature type="compositionally biased region" description="Polar residues" evidence="1">
    <location>
        <begin position="1"/>
        <end position="11"/>
    </location>
</feature>
<dbReference type="AlphaFoldDB" id="A0A166J8W4"/>
<evidence type="ECO:0000313" key="3">
    <source>
        <dbReference type="Proteomes" id="UP000076532"/>
    </source>
</evidence>
<feature type="non-terminal residue" evidence="2">
    <location>
        <position position="66"/>
    </location>
</feature>
<accession>A0A166J8W4</accession>
<keyword evidence="3" id="KW-1185">Reference proteome</keyword>
<dbReference type="Proteomes" id="UP000076532">
    <property type="component" value="Unassembled WGS sequence"/>
</dbReference>
<organism evidence="2 3">
    <name type="scientific">Athelia psychrophila</name>
    <dbReference type="NCBI Taxonomy" id="1759441"/>
    <lineage>
        <taxon>Eukaryota</taxon>
        <taxon>Fungi</taxon>
        <taxon>Dikarya</taxon>
        <taxon>Basidiomycota</taxon>
        <taxon>Agaricomycotina</taxon>
        <taxon>Agaricomycetes</taxon>
        <taxon>Agaricomycetidae</taxon>
        <taxon>Atheliales</taxon>
        <taxon>Atheliaceae</taxon>
        <taxon>Athelia</taxon>
    </lineage>
</organism>